<evidence type="ECO:0000259" key="1">
    <source>
        <dbReference type="Pfam" id="PF16838"/>
    </source>
</evidence>
<name>A0A8S5LE63_9CAUD</name>
<dbReference type="Pfam" id="PF16838">
    <property type="entry name" value="Caud_tail_N"/>
    <property type="match status" value="1"/>
</dbReference>
<sequence>MLVSPPVKGWTGSGLGNAPRPPGILATVLRPGVVVYHFAMNAITRPPKDVGDFGLSFDYSIWTPNTDVYLCNVPWDATYRDVVWWDSYDESFEAIVHGHKKHSTWTQIHGLTYCAQGRPIRIDVPFSKANTYNYLIARNNEDHVNSRNTFYYFITSVEYVAPNTTEITVQLDVWQSYMHEWEITRCYVERSHLGIAAEEAWTDNGRRYLTAPEGLDTGAEYIVGDVWREFVAATPVPEEGQEYDTANYDVVVTSTVDLEEDYGSADDPKFTTAKGSIAEGLPNGCAVYVMPVDAFTTMAEALSYAPWVAQGIVSITAIPNGVIDWGKLEGRKTKLPDVPHDGKSAVNADVFVAKKGFGDAFQNNKTIELAAPFRTDTHIPDRYKHLWKFYTAPYMWFELTTFTGTPLMIRPEAIVDWKFNVTQWAHIVPPNPRIMFTVNNLNASSFGVTDYWNGRSEHFDVMTGFANFPTFTLTNNSYLMYTASNAHQIAYQRQSAEWGQQKALRGASTQFAQAQASMQQGTDMTNLGNAYNTQMAQYNANQQFMRSGVNAIGSGVASALGGNILGGAISALTQGYNMGNEYGTALENNRMRAEQASAMTNLKNSYGKYFADSNLQMAKFAANGDYANAIAGINAKIQDSDVIAPTTSGQTGGDAFMLSAEGWQIVLRQKLIDVGTMVRIGEFWLRYGYAMNVFNRPPKNFRCMENFTYWQMKETYIRSATCPEGFKQSIRGIFEKGVTVWHKTFTIGSALIGDNEPLKGIHLDFT</sequence>
<organism evidence="2">
    <name type="scientific">Podoviridae sp. ctMxM32</name>
    <dbReference type="NCBI Taxonomy" id="2823557"/>
    <lineage>
        <taxon>Viruses</taxon>
        <taxon>Duplodnaviria</taxon>
        <taxon>Heunggongvirae</taxon>
        <taxon>Uroviricota</taxon>
        <taxon>Caudoviricetes</taxon>
    </lineage>
</organism>
<dbReference type="EMBL" id="BK014698">
    <property type="protein sequence ID" value="DAD68248.1"/>
    <property type="molecule type" value="Genomic_DNA"/>
</dbReference>
<proteinExistence type="predicted"/>
<accession>A0A8S5LE63</accession>
<feature type="domain" description="Tail knob protein gp9 N-terminal" evidence="1">
    <location>
        <begin position="69"/>
        <end position="180"/>
    </location>
</feature>
<dbReference type="InterPro" id="IPR031772">
    <property type="entry name" value="Gp9_N"/>
</dbReference>
<reference evidence="2" key="1">
    <citation type="journal article" date="2021" name="Proc. Natl. Acad. Sci. U.S.A.">
        <title>A Catalog of Tens of Thousands of Viruses from Human Metagenomes Reveals Hidden Associations with Chronic Diseases.</title>
        <authorList>
            <person name="Tisza M.J."/>
            <person name="Buck C.B."/>
        </authorList>
    </citation>
    <scope>NUCLEOTIDE SEQUENCE</scope>
    <source>
        <strain evidence="2">CtMxM32</strain>
    </source>
</reference>
<protein>
    <submittedName>
        <fullName evidence="2">Major tail protein</fullName>
    </submittedName>
</protein>
<evidence type="ECO:0000313" key="2">
    <source>
        <dbReference type="EMBL" id="DAD68248.1"/>
    </source>
</evidence>